<sequence length="172" mass="18927">MNQSVQTRTAGARNSTEEGLPLPMRRVAFIQSCWHKDIVDRCRDAFLLAMEEGGLNRDSIDLYEVPGAFEIPLLVKKLAASRHYDAVVASGFVVNGGIYRHEFVADAVISGLMRVQLDTDIPVLSAVLTPHHFHEHDAHQAFFAGHFEVKGREAAAACLAVMNPSYGEPVAR</sequence>
<evidence type="ECO:0000256" key="5">
    <source>
        <dbReference type="ARBA" id="ARBA00022679"/>
    </source>
</evidence>
<accession>A0ABS7VQX3</accession>
<dbReference type="Pfam" id="PF00885">
    <property type="entry name" value="DMRL_synthase"/>
    <property type="match status" value="1"/>
</dbReference>
<dbReference type="HAMAP" id="MF_00178">
    <property type="entry name" value="Lumazine_synth"/>
    <property type="match status" value="1"/>
</dbReference>
<protein>
    <recommendedName>
        <fullName evidence="3 7">6,7-dimethyl-8-ribityllumazine synthase</fullName>
        <shortName evidence="7">DMRL synthase</shortName>
        <shortName evidence="7">LS</shortName>
        <shortName evidence="7">Lumazine synthase</shortName>
        <ecNumber evidence="3 7">2.5.1.78</ecNumber>
    </recommendedName>
</protein>
<keyword evidence="5 7" id="KW-0808">Transferase</keyword>
<dbReference type="PANTHER" id="PTHR21058">
    <property type="entry name" value="6,7-DIMETHYL-8-RIBITYLLUMAZINE SYNTHASE DMRL SYNTHASE LUMAZINE SYNTHASE"/>
    <property type="match status" value="1"/>
</dbReference>
<evidence type="ECO:0000313" key="9">
    <source>
        <dbReference type="Proteomes" id="UP000704176"/>
    </source>
</evidence>
<comment type="caution">
    <text evidence="8">The sequence shown here is derived from an EMBL/GenBank/DDBJ whole genome shotgun (WGS) entry which is preliminary data.</text>
</comment>
<dbReference type="RefSeq" id="WP_224314701.1">
    <property type="nucleotide sequence ID" value="NZ_JAIRBM010000013.1"/>
</dbReference>
<dbReference type="GO" id="GO:0000906">
    <property type="term" value="F:6,7-dimethyl-8-ribityllumazine synthase activity"/>
    <property type="evidence" value="ECO:0007669"/>
    <property type="project" value="UniProtKB-EC"/>
</dbReference>
<evidence type="ECO:0000256" key="6">
    <source>
        <dbReference type="ARBA" id="ARBA00048785"/>
    </source>
</evidence>
<feature type="binding site" evidence="7">
    <location>
        <position position="139"/>
    </location>
    <ligand>
        <name>(2S)-2-hydroxy-3-oxobutyl phosphate</name>
        <dbReference type="ChEBI" id="CHEBI:58830"/>
    </ligand>
</feature>
<feature type="binding site" evidence="7">
    <location>
        <begin position="68"/>
        <end position="70"/>
    </location>
    <ligand>
        <name>5-amino-6-(D-ribitylamino)uracil</name>
        <dbReference type="ChEBI" id="CHEBI:15934"/>
    </ligand>
</feature>
<dbReference type="PANTHER" id="PTHR21058:SF0">
    <property type="entry name" value="6,7-DIMETHYL-8-RIBITYLLUMAZINE SYNTHASE"/>
    <property type="match status" value="1"/>
</dbReference>
<evidence type="ECO:0000256" key="4">
    <source>
        <dbReference type="ARBA" id="ARBA00022619"/>
    </source>
</evidence>
<comment type="catalytic activity">
    <reaction evidence="6 7">
        <text>(2S)-2-hydroxy-3-oxobutyl phosphate + 5-amino-6-(D-ribitylamino)uracil = 6,7-dimethyl-8-(1-D-ribityl)lumazine + phosphate + 2 H2O + H(+)</text>
        <dbReference type="Rhea" id="RHEA:26152"/>
        <dbReference type="ChEBI" id="CHEBI:15377"/>
        <dbReference type="ChEBI" id="CHEBI:15378"/>
        <dbReference type="ChEBI" id="CHEBI:15934"/>
        <dbReference type="ChEBI" id="CHEBI:43474"/>
        <dbReference type="ChEBI" id="CHEBI:58201"/>
        <dbReference type="ChEBI" id="CHEBI:58830"/>
        <dbReference type="EC" id="2.5.1.78"/>
    </reaction>
</comment>
<proteinExistence type="inferred from homology"/>
<organism evidence="8 9">
    <name type="scientific">Microvirga puerhi</name>
    <dbReference type="NCBI Taxonomy" id="2876078"/>
    <lineage>
        <taxon>Bacteria</taxon>
        <taxon>Pseudomonadati</taxon>
        <taxon>Pseudomonadota</taxon>
        <taxon>Alphaproteobacteria</taxon>
        <taxon>Hyphomicrobiales</taxon>
        <taxon>Methylobacteriaceae</taxon>
        <taxon>Microvirga</taxon>
    </lineage>
</organism>
<comment type="similarity">
    <text evidence="2 7">Belongs to the DMRL synthase family.</text>
</comment>
<feature type="binding site" evidence="7">
    <location>
        <position position="34"/>
    </location>
    <ligand>
        <name>5-amino-6-(D-ribitylamino)uracil</name>
        <dbReference type="ChEBI" id="CHEBI:15934"/>
    </ligand>
</feature>
<evidence type="ECO:0000313" key="8">
    <source>
        <dbReference type="EMBL" id="MBZ6077951.1"/>
    </source>
</evidence>
<reference evidence="8 9" key="1">
    <citation type="submission" date="2021-09" db="EMBL/GenBank/DDBJ databases">
        <title>The complete genome sequence of a new microorganism.</title>
        <authorList>
            <person name="Zi Z."/>
        </authorList>
    </citation>
    <scope>NUCLEOTIDE SEQUENCE [LARGE SCALE GENOMIC DNA]</scope>
    <source>
        <strain evidence="8 9">WGZ8</strain>
    </source>
</reference>
<dbReference type="Gene3D" id="3.40.50.960">
    <property type="entry name" value="Lumazine/riboflavin synthase"/>
    <property type="match status" value="1"/>
</dbReference>
<keyword evidence="4 7" id="KW-0686">Riboflavin biosynthesis</keyword>
<evidence type="ECO:0000256" key="1">
    <source>
        <dbReference type="ARBA" id="ARBA00004917"/>
    </source>
</evidence>
<dbReference type="NCBIfam" id="NF009084">
    <property type="entry name" value="PRK12419.1"/>
    <property type="match status" value="1"/>
</dbReference>
<gene>
    <name evidence="7" type="primary">ribH</name>
    <name evidence="8" type="ORF">K9B37_16855</name>
</gene>
<dbReference type="InterPro" id="IPR002180">
    <property type="entry name" value="LS/RS"/>
</dbReference>
<comment type="caution">
    <text evidence="7">Lacks conserved residue(s) required for the propagation of feature annotation.</text>
</comment>
<feature type="binding site" evidence="7">
    <location>
        <begin position="92"/>
        <end position="94"/>
    </location>
    <ligand>
        <name>5-amino-6-(D-ribitylamino)uracil</name>
        <dbReference type="ChEBI" id="CHEBI:15934"/>
    </ligand>
</feature>
<feature type="binding site" evidence="7">
    <location>
        <position position="125"/>
    </location>
    <ligand>
        <name>5-amino-6-(D-ribitylamino)uracil</name>
        <dbReference type="ChEBI" id="CHEBI:15934"/>
    </ligand>
</feature>
<comment type="function">
    <text evidence="7">Catalyzes the formation of 6,7-dimethyl-8-ribityllumazine by condensation of 5-amino-6-(D-ribitylamino)uracil with 3,4-dihydroxy-2-butanone 4-phosphate. This is the penultimate step in the biosynthesis of riboflavin.</text>
</comment>
<dbReference type="Proteomes" id="UP000704176">
    <property type="component" value="Unassembled WGS sequence"/>
</dbReference>
<dbReference type="InterPro" id="IPR034964">
    <property type="entry name" value="LS"/>
</dbReference>
<dbReference type="NCBIfam" id="TIGR00114">
    <property type="entry name" value="lumazine-synth"/>
    <property type="match status" value="1"/>
</dbReference>
<keyword evidence="9" id="KW-1185">Reference proteome</keyword>
<evidence type="ECO:0000256" key="3">
    <source>
        <dbReference type="ARBA" id="ARBA00012664"/>
    </source>
</evidence>
<dbReference type="InterPro" id="IPR036467">
    <property type="entry name" value="LS/RS_sf"/>
</dbReference>
<dbReference type="EC" id="2.5.1.78" evidence="3 7"/>
<name>A0ABS7VQX3_9HYPH</name>
<dbReference type="SUPFAM" id="SSF52121">
    <property type="entry name" value="Lumazine synthase"/>
    <property type="match status" value="1"/>
</dbReference>
<evidence type="ECO:0000256" key="7">
    <source>
        <dbReference type="HAMAP-Rule" id="MF_00178"/>
    </source>
</evidence>
<comment type="pathway">
    <text evidence="1 7">Cofactor biosynthesis; riboflavin biosynthesis; riboflavin from 2-hydroxy-3-oxobutyl phosphate and 5-amino-6-(D-ribitylamino)uracil: step 1/2.</text>
</comment>
<dbReference type="EMBL" id="JAIRBM010000013">
    <property type="protein sequence ID" value="MBZ6077951.1"/>
    <property type="molecule type" value="Genomic_DNA"/>
</dbReference>
<feature type="active site" description="Proton donor" evidence="7">
    <location>
        <position position="100"/>
    </location>
</feature>
<evidence type="ECO:0000256" key="2">
    <source>
        <dbReference type="ARBA" id="ARBA00007424"/>
    </source>
</evidence>